<feature type="region of interest" description="Disordered" evidence="1">
    <location>
        <begin position="157"/>
        <end position="194"/>
    </location>
</feature>
<keyword evidence="3" id="KW-1185">Reference proteome</keyword>
<dbReference type="Gene3D" id="1.10.8.460">
    <property type="entry name" value="ppGaNTase-T1 linker domain-like"/>
    <property type="match status" value="1"/>
</dbReference>
<protein>
    <submittedName>
        <fullName evidence="2">Polypeptide N-acetylgalactosaminyltransferase 1</fullName>
    </submittedName>
</protein>
<feature type="compositionally biased region" description="Basic and acidic residues" evidence="1">
    <location>
        <begin position="235"/>
        <end position="245"/>
    </location>
</feature>
<feature type="non-terminal residue" evidence="2">
    <location>
        <position position="1"/>
    </location>
</feature>
<feature type="region of interest" description="Disordered" evidence="1">
    <location>
        <begin position="82"/>
        <end position="112"/>
    </location>
</feature>
<feature type="region of interest" description="Disordered" evidence="1">
    <location>
        <begin position="273"/>
        <end position="329"/>
    </location>
</feature>
<dbReference type="EMBL" id="JAGFMF010011796">
    <property type="protein sequence ID" value="KAG8512540.1"/>
    <property type="molecule type" value="Genomic_DNA"/>
</dbReference>
<proteinExistence type="predicted"/>
<evidence type="ECO:0000313" key="2">
    <source>
        <dbReference type="EMBL" id="KAG8512540.1"/>
    </source>
</evidence>
<feature type="compositionally biased region" description="Low complexity" evidence="1">
    <location>
        <begin position="283"/>
        <end position="304"/>
    </location>
</feature>
<name>A0A8J6DLW4_GALPY</name>
<dbReference type="AlphaFoldDB" id="A0A8J6DLW4"/>
<dbReference type="Proteomes" id="UP000700334">
    <property type="component" value="Unassembled WGS sequence"/>
</dbReference>
<feature type="region of interest" description="Disordered" evidence="1">
    <location>
        <begin position="221"/>
        <end position="260"/>
    </location>
</feature>
<evidence type="ECO:0000313" key="3">
    <source>
        <dbReference type="Proteomes" id="UP000700334"/>
    </source>
</evidence>
<sequence length="329" mass="37378">VSKVDYEDISTRFHLKHKLQCNPFSWNLENIYSDSHVLHHNFLLGKVQTMLKCYHIKGNQFEEHSPMKLTLWKVNSSEVLDRDMEQSGQVPNEREGSGSQPSRSAGSDVCDPNRPQINQLHFKLNRVIVLSWLQLRFGNLVGQTPRKCRLCTLGTEAAPEHMSSQRSTPQKDWGQPRPRPPLAGDPHAPRSRELAAESWLRCDAGTPEVSMRVYWRGVNPASPDLRWPRRPQQNSDRRSPAREHSPTASRPPSRGSCTPVLLNRRLLWPKLSRTHWPRRAPQGSLGPSRPPRLSSRLKLRGSPLQNLIHSSVRPPAEPLAQGEGRGHSD</sequence>
<organism evidence="2 3">
    <name type="scientific">Galemys pyrenaicus</name>
    <name type="common">Iberian desman</name>
    <name type="synonym">Pyrenean desman</name>
    <dbReference type="NCBI Taxonomy" id="202257"/>
    <lineage>
        <taxon>Eukaryota</taxon>
        <taxon>Metazoa</taxon>
        <taxon>Chordata</taxon>
        <taxon>Craniata</taxon>
        <taxon>Vertebrata</taxon>
        <taxon>Euteleostomi</taxon>
        <taxon>Mammalia</taxon>
        <taxon>Eutheria</taxon>
        <taxon>Laurasiatheria</taxon>
        <taxon>Eulipotyphla</taxon>
        <taxon>Talpidae</taxon>
        <taxon>Galemys</taxon>
    </lineage>
</organism>
<evidence type="ECO:0000256" key="1">
    <source>
        <dbReference type="SAM" id="MobiDB-lite"/>
    </source>
</evidence>
<comment type="caution">
    <text evidence="2">The sequence shown here is derived from an EMBL/GenBank/DDBJ whole genome shotgun (WGS) entry which is preliminary data.</text>
</comment>
<accession>A0A8J6DLW4</accession>
<gene>
    <name evidence="2" type="ORF">J0S82_007073</name>
</gene>
<reference evidence="2" key="1">
    <citation type="journal article" date="2021" name="Evol. Appl.">
        <title>The genome of the Pyrenean desman and the effects of bottlenecks and inbreeding on the genomic landscape of an endangered species.</title>
        <authorList>
            <person name="Escoda L."/>
            <person name="Castresana J."/>
        </authorList>
    </citation>
    <scope>NUCLEOTIDE SEQUENCE</scope>
    <source>
        <strain evidence="2">IBE-C5619</strain>
    </source>
</reference>